<dbReference type="InterPro" id="IPR036639">
    <property type="entry name" value="Cyt_c_oxidase_su4_sf"/>
</dbReference>
<sequence length="173" mass="20325">MLSSRALVRGLQVGLWRRVSTSASALAAHAQDIEVIDCSIPQYNNRLDTPLPDIPFVRNLTAEQKKLKEKEKESWTNLTKEEKLALYRLTFELSYAEMRKSSDEWKTTLAGVFFFLGFSGLLVWWHRIYVYGDVPHTLSPEWVEKQTKRMIDMRVNPVHGFSSNWDYEKQRWK</sequence>
<proteinExistence type="inferred from homology"/>
<reference evidence="12" key="1">
    <citation type="journal article" date="2014" name="Science">
        <title>Nonhuman genetics. Genomic basis for the convergent evolution of electric organs.</title>
        <authorList>
            <person name="Gallant J.R."/>
            <person name="Traeger L.L."/>
            <person name="Volkening J.D."/>
            <person name="Moffett H."/>
            <person name="Chen P.H."/>
            <person name="Novina C.D."/>
            <person name="Phillips G.N.Jr."/>
            <person name="Anand R."/>
            <person name="Wells G.B."/>
            <person name="Pinch M."/>
            <person name="Guth R."/>
            <person name="Unguez G.A."/>
            <person name="Albert J.S."/>
            <person name="Zakon H.H."/>
            <person name="Samanta M.P."/>
            <person name="Sussman M.R."/>
        </authorList>
    </citation>
    <scope>NUCLEOTIDE SEQUENCE [LARGE SCALE GENOMIC DNA]</scope>
</reference>
<accession>A0A4W4ETA3</accession>
<feature type="transmembrane region" description="Helical" evidence="10">
    <location>
        <begin position="107"/>
        <end position="125"/>
    </location>
</feature>
<comment type="subunit">
    <text evidence="4">Component of the cytochrome c oxidase (complex IV, CIV), a multisubunit enzyme composed of 14 subunits. The complex is composed of a catalytic core of 3 subunits MT-CO1, MT-CO2 and MT-CO3, encoded in the mitochondrial DNA, and 11 supernumerary subunits COX4I, COX5A, COX5B, COX6A, COX6B, COX6C, COX7A, COX7B, COX7C, COX8 and NDUFA4, which are encoded in the nuclear genome. The complex exists as a monomer or a dimer and forms supercomplexes (SCs) in the inner mitochondrial membrane with NADH-ubiquinone oxidoreductase (complex I, CI) and ubiquinol-cytochrome c oxidoreductase (cytochrome b-c1 complex, complex III, CIII), resulting in different assemblies (supercomplex SCI(1)III(2)IV(1) and megacomplex MCI(2)III(2)IV(2)).</text>
</comment>
<dbReference type="FunFam" id="1.10.442.10:FF:000001">
    <property type="entry name" value="Cytochrome c oxidase subunit 4 isoform 1"/>
    <property type="match status" value="1"/>
</dbReference>
<dbReference type="OrthoDB" id="186013at2759"/>
<evidence type="ECO:0000256" key="4">
    <source>
        <dbReference type="ARBA" id="ARBA00011485"/>
    </source>
</evidence>
<dbReference type="GO" id="GO:0045277">
    <property type="term" value="C:respiratory chain complex IV"/>
    <property type="evidence" value="ECO:0007669"/>
    <property type="project" value="InterPro"/>
</dbReference>
<dbReference type="GeneID" id="113573823"/>
<dbReference type="Ensembl" id="ENSEEET00000014988.2">
    <property type="protein sequence ID" value="ENSEEEP00000014811.1"/>
    <property type="gene ID" value="ENSEEEG00000007374.2"/>
</dbReference>
<dbReference type="UniPathway" id="UPA00705"/>
<dbReference type="PANTHER" id="PTHR10707:SF13">
    <property type="entry name" value="CYTOCHROME C OXIDASE SUBUNIT 4"/>
    <property type="match status" value="1"/>
</dbReference>
<evidence type="ECO:0000256" key="6">
    <source>
        <dbReference type="ARBA" id="ARBA00022792"/>
    </source>
</evidence>
<keyword evidence="5 10" id="KW-0812">Transmembrane</keyword>
<dbReference type="InterPro" id="IPR013288">
    <property type="entry name" value="Cyt_c_oxidase_su4"/>
</dbReference>
<evidence type="ECO:0000256" key="1">
    <source>
        <dbReference type="ARBA" id="ARBA00004434"/>
    </source>
</evidence>
<evidence type="ECO:0000256" key="8">
    <source>
        <dbReference type="ARBA" id="ARBA00023128"/>
    </source>
</evidence>
<organism evidence="11 12">
    <name type="scientific">Electrophorus electricus</name>
    <name type="common">Electric eel</name>
    <name type="synonym">Gymnotus electricus</name>
    <dbReference type="NCBI Taxonomy" id="8005"/>
    <lineage>
        <taxon>Eukaryota</taxon>
        <taxon>Metazoa</taxon>
        <taxon>Chordata</taxon>
        <taxon>Craniata</taxon>
        <taxon>Vertebrata</taxon>
        <taxon>Euteleostomi</taxon>
        <taxon>Actinopterygii</taxon>
        <taxon>Neopterygii</taxon>
        <taxon>Teleostei</taxon>
        <taxon>Ostariophysi</taxon>
        <taxon>Gymnotiformes</taxon>
        <taxon>Gymnotoidei</taxon>
        <taxon>Gymnotidae</taxon>
        <taxon>Electrophorus</taxon>
    </lineage>
</organism>
<keyword evidence="12" id="KW-1185">Reference proteome</keyword>
<reference evidence="11" key="3">
    <citation type="submission" date="2020-05" db="EMBL/GenBank/DDBJ databases">
        <title>Electrophorus electricus (electric eel) genome, fEleEle1, primary haplotype.</title>
        <authorList>
            <person name="Myers G."/>
            <person name="Meyer A."/>
            <person name="Fedrigo O."/>
            <person name="Formenti G."/>
            <person name="Rhie A."/>
            <person name="Tracey A."/>
            <person name="Sims Y."/>
            <person name="Jarvis E.D."/>
        </authorList>
    </citation>
    <scope>NUCLEOTIDE SEQUENCE [LARGE SCALE GENOMIC DNA]</scope>
</reference>
<dbReference type="STRING" id="8005.ENSEEEP00000014811"/>
<dbReference type="PANTHER" id="PTHR10707">
    <property type="entry name" value="CYTOCHROME C OXIDASE SUBUNIT IV"/>
    <property type="match status" value="1"/>
</dbReference>
<dbReference type="GeneTree" id="ENSGT00390000002407"/>
<dbReference type="AlphaFoldDB" id="A0A4W4ETA3"/>
<dbReference type="RefSeq" id="XP_026860159.1">
    <property type="nucleotide sequence ID" value="XM_027004358.1"/>
</dbReference>
<dbReference type="KEGG" id="eee:113573823"/>
<reference evidence="11" key="4">
    <citation type="submission" date="2025-08" db="UniProtKB">
        <authorList>
            <consortium name="Ensembl"/>
        </authorList>
    </citation>
    <scope>IDENTIFICATION</scope>
</reference>
<evidence type="ECO:0000256" key="5">
    <source>
        <dbReference type="ARBA" id="ARBA00022692"/>
    </source>
</evidence>
<keyword evidence="8 10" id="KW-0496">Mitochondrion</keyword>
<evidence type="ECO:0000313" key="11">
    <source>
        <dbReference type="Ensembl" id="ENSEEEP00000014811.1"/>
    </source>
</evidence>
<dbReference type="InterPro" id="IPR004203">
    <property type="entry name" value="Cyt_c_oxidase_su4_fam"/>
</dbReference>
<evidence type="ECO:0000256" key="7">
    <source>
        <dbReference type="ARBA" id="ARBA00022989"/>
    </source>
</evidence>
<dbReference type="Gene3D" id="1.10.442.10">
    <property type="entry name" value="Cytochrome c oxidase subunit IV"/>
    <property type="match status" value="1"/>
</dbReference>
<keyword evidence="9 10" id="KW-0472">Membrane</keyword>
<evidence type="ECO:0000256" key="2">
    <source>
        <dbReference type="ARBA" id="ARBA00004673"/>
    </source>
</evidence>
<evidence type="ECO:0000256" key="10">
    <source>
        <dbReference type="RuleBase" id="RU367145"/>
    </source>
</evidence>
<reference evidence="12" key="2">
    <citation type="journal article" date="2017" name="Sci. Adv.">
        <title>A tail of two voltages: Proteomic comparison of the three electric organs of the electric eel.</title>
        <authorList>
            <person name="Traeger L.L."/>
            <person name="Sabat G."/>
            <person name="Barrett-Wilt G.A."/>
            <person name="Wells G.B."/>
            <person name="Sussman M.R."/>
        </authorList>
    </citation>
    <scope>NUCLEOTIDE SEQUENCE [LARGE SCALE GENOMIC DNA]</scope>
</reference>
<evidence type="ECO:0000313" key="12">
    <source>
        <dbReference type="Proteomes" id="UP000314983"/>
    </source>
</evidence>
<evidence type="ECO:0000256" key="3">
    <source>
        <dbReference type="ARBA" id="ARBA00008135"/>
    </source>
</evidence>
<protein>
    <recommendedName>
        <fullName evidence="10">Cytochrome c oxidase subunit 4</fullName>
    </recommendedName>
</protein>
<dbReference type="Pfam" id="PF02936">
    <property type="entry name" value="COX4"/>
    <property type="match status" value="1"/>
</dbReference>
<comment type="similarity">
    <text evidence="3 10">Belongs to the cytochrome c oxidase IV family.</text>
</comment>
<gene>
    <name evidence="11" type="primary">LOC113573823</name>
</gene>
<dbReference type="OMA" id="HGVSSKW"/>
<comment type="pathway">
    <text evidence="2 10">Energy metabolism; oxidative phosphorylation.</text>
</comment>
<dbReference type="CDD" id="cd00922">
    <property type="entry name" value="Cyt_c_Oxidase_IV"/>
    <property type="match status" value="1"/>
</dbReference>
<dbReference type="SUPFAM" id="SSF81406">
    <property type="entry name" value="Mitochondrial cytochrome c oxidase subunit IV"/>
    <property type="match status" value="1"/>
</dbReference>
<evidence type="ECO:0000256" key="9">
    <source>
        <dbReference type="ARBA" id="ARBA00023136"/>
    </source>
</evidence>
<dbReference type="GO" id="GO:0006123">
    <property type="term" value="P:mitochondrial electron transport, cytochrome c to oxygen"/>
    <property type="evidence" value="ECO:0007669"/>
    <property type="project" value="InterPro"/>
</dbReference>
<name>A0A4W4ETA3_ELEEL</name>
<dbReference type="Proteomes" id="UP000314983">
    <property type="component" value="Chromosome 5"/>
</dbReference>
<dbReference type="GO" id="GO:0005743">
    <property type="term" value="C:mitochondrial inner membrane"/>
    <property type="evidence" value="ECO:0007669"/>
    <property type="project" value="UniProtKB-SubCell"/>
</dbReference>
<reference evidence="11" key="5">
    <citation type="submission" date="2025-09" db="UniProtKB">
        <authorList>
            <consortium name="Ensembl"/>
        </authorList>
    </citation>
    <scope>IDENTIFICATION</scope>
</reference>
<dbReference type="PRINTS" id="PR01873">
    <property type="entry name" value="CYTCOXIDASE4"/>
</dbReference>
<keyword evidence="7 10" id="KW-1133">Transmembrane helix</keyword>
<comment type="subcellular location">
    <subcellularLocation>
        <location evidence="1 10">Mitochondrion inner membrane</location>
        <topology evidence="1 10">Single-pass membrane protein</topology>
    </subcellularLocation>
</comment>
<keyword evidence="6 10" id="KW-0999">Mitochondrion inner membrane</keyword>
<comment type="function">
    <text evidence="10">Component of the cytochrome c oxidase, the last enzyme in the mitochondrial electron transport chain which drives oxidative phosphorylation.</text>
</comment>